<reference evidence="9" key="1">
    <citation type="submission" date="2009-12" db="EMBL/GenBank/DDBJ databases">
        <title>The Genome Sequence of Anolis carolinensis (Green Anole Lizard).</title>
        <authorList>
            <consortium name="The Genome Sequencing Platform"/>
            <person name="Di Palma F."/>
            <person name="Alfoldi J."/>
            <person name="Heiman D."/>
            <person name="Young S."/>
            <person name="Grabherr M."/>
            <person name="Johnson J."/>
            <person name="Lander E.S."/>
            <person name="Lindblad-Toh K."/>
        </authorList>
    </citation>
    <scope>NUCLEOTIDE SEQUENCE [LARGE SCALE GENOMIC DNA]</scope>
    <source>
        <strain evidence="9">JBL SC #1</strain>
    </source>
</reference>
<name>A0A803T1X1_ANOCA</name>
<dbReference type="GO" id="GO:0043269">
    <property type="term" value="P:regulation of monoatomic ion transport"/>
    <property type="evidence" value="ECO:0007669"/>
    <property type="project" value="InterPro"/>
</dbReference>
<proteinExistence type="inferred from homology"/>
<sequence length="83" mass="9228">MTGFVVKGLSCLHETIFFFFSPLDWKTLRLGGMIFAGILCFLGIAVLLSNLNVNNNNNKWDPEQGDRRPDPCSPGASHQNKCN</sequence>
<feature type="compositionally biased region" description="Basic and acidic residues" evidence="8">
    <location>
        <begin position="60"/>
        <end position="70"/>
    </location>
</feature>
<organism evidence="9 10">
    <name type="scientific">Anolis carolinensis</name>
    <name type="common">Green anole</name>
    <name type="synonym">American chameleon</name>
    <dbReference type="NCBI Taxonomy" id="28377"/>
    <lineage>
        <taxon>Eukaryota</taxon>
        <taxon>Metazoa</taxon>
        <taxon>Chordata</taxon>
        <taxon>Craniata</taxon>
        <taxon>Vertebrata</taxon>
        <taxon>Euteleostomi</taxon>
        <taxon>Lepidosauria</taxon>
        <taxon>Squamata</taxon>
        <taxon>Bifurcata</taxon>
        <taxon>Unidentata</taxon>
        <taxon>Episquamata</taxon>
        <taxon>Toxicofera</taxon>
        <taxon>Iguania</taxon>
        <taxon>Dactyloidae</taxon>
        <taxon>Anolis</taxon>
    </lineage>
</organism>
<dbReference type="InterPro" id="IPR000272">
    <property type="entry name" value="Ion-transport_regulator_FXYD"/>
</dbReference>
<dbReference type="AlphaFoldDB" id="A0A803T1X1"/>
<protein>
    <recommendedName>
        <fullName evidence="7">FXYD domain-containing ion transport regulator</fullName>
    </recommendedName>
</protein>
<evidence type="ECO:0000256" key="2">
    <source>
        <dbReference type="ARBA" id="ARBA00005948"/>
    </source>
</evidence>
<dbReference type="Pfam" id="PF02038">
    <property type="entry name" value="ATP1G1_PLM_MAT8"/>
    <property type="match status" value="1"/>
</dbReference>
<comment type="subcellular location">
    <subcellularLocation>
        <location evidence="1">Membrane</location>
        <topology evidence="1">Single-pass membrane protein</topology>
    </subcellularLocation>
</comment>
<evidence type="ECO:0000256" key="3">
    <source>
        <dbReference type="ARBA" id="ARBA00022448"/>
    </source>
</evidence>
<keyword evidence="6 7" id="KW-0472">Membrane</keyword>
<keyword evidence="10" id="KW-1185">Reference proteome</keyword>
<reference evidence="9" key="2">
    <citation type="submission" date="2025-08" db="UniProtKB">
        <authorList>
            <consortium name="Ensembl"/>
        </authorList>
    </citation>
    <scope>IDENTIFICATION</scope>
</reference>
<dbReference type="Proteomes" id="UP000001646">
    <property type="component" value="Unplaced"/>
</dbReference>
<keyword evidence="4 7" id="KW-0812">Transmembrane</keyword>
<keyword evidence="5 7" id="KW-0406">Ion transport</keyword>
<evidence type="ECO:0000256" key="5">
    <source>
        <dbReference type="ARBA" id="ARBA00023065"/>
    </source>
</evidence>
<evidence type="ECO:0000256" key="4">
    <source>
        <dbReference type="ARBA" id="ARBA00022692"/>
    </source>
</evidence>
<keyword evidence="7" id="KW-1133">Transmembrane helix</keyword>
<evidence type="ECO:0000256" key="8">
    <source>
        <dbReference type="SAM" id="MobiDB-lite"/>
    </source>
</evidence>
<keyword evidence="3 7" id="KW-0813">Transport</keyword>
<dbReference type="GO" id="GO:0006811">
    <property type="term" value="P:monoatomic ion transport"/>
    <property type="evidence" value="ECO:0007669"/>
    <property type="project" value="UniProtKB-KW"/>
</dbReference>
<evidence type="ECO:0000313" key="10">
    <source>
        <dbReference type="Proteomes" id="UP000001646"/>
    </source>
</evidence>
<dbReference type="Gene3D" id="1.20.5.780">
    <property type="entry name" value="Single helix bin"/>
    <property type="match status" value="1"/>
</dbReference>
<feature type="transmembrane region" description="Helical" evidence="7">
    <location>
        <begin position="30"/>
        <end position="51"/>
    </location>
</feature>
<evidence type="ECO:0000313" key="9">
    <source>
        <dbReference type="Ensembl" id="ENSACAP00000029211.1"/>
    </source>
</evidence>
<dbReference type="InParanoid" id="A0A803T1X1"/>
<evidence type="ECO:0000256" key="6">
    <source>
        <dbReference type="ARBA" id="ARBA00023136"/>
    </source>
</evidence>
<evidence type="ECO:0000256" key="1">
    <source>
        <dbReference type="ARBA" id="ARBA00004167"/>
    </source>
</evidence>
<reference evidence="9" key="3">
    <citation type="submission" date="2025-09" db="UniProtKB">
        <authorList>
            <consortium name="Ensembl"/>
        </authorList>
    </citation>
    <scope>IDENTIFICATION</scope>
</reference>
<accession>A0A803T1X1</accession>
<dbReference type="Ensembl" id="ENSACAT00000058697.1">
    <property type="protein sequence ID" value="ENSACAP00000029211.1"/>
    <property type="gene ID" value="ENSACAG00000035446.1"/>
</dbReference>
<dbReference type="GO" id="GO:0099106">
    <property type="term" value="F:ion channel regulator activity"/>
    <property type="evidence" value="ECO:0007669"/>
    <property type="project" value="InterPro"/>
</dbReference>
<comment type="similarity">
    <text evidence="2 7">Belongs to the FXYD family.</text>
</comment>
<feature type="region of interest" description="Disordered" evidence="8">
    <location>
        <begin position="58"/>
        <end position="83"/>
    </location>
</feature>
<evidence type="ECO:0000256" key="7">
    <source>
        <dbReference type="RuleBase" id="RU364131"/>
    </source>
</evidence>
<dbReference type="GO" id="GO:0016020">
    <property type="term" value="C:membrane"/>
    <property type="evidence" value="ECO:0007669"/>
    <property type="project" value="UniProtKB-SubCell"/>
</dbReference>